<dbReference type="AlphaFoldDB" id="A0A437R230"/>
<reference evidence="1 2" key="1">
    <citation type="submission" date="2019-01" db="EMBL/GenBank/DDBJ databases">
        <authorList>
            <person name="Chen W.-M."/>
        </authorList>
    </citation>
    <scope>NUCLEOTIDE SEQUENCE [LARGE SCALE GENOMIC DNA]</scope>
    <source>
        <strain evidence="1 2">KYPC3</strain>
    </source>
</reference>
<accession>A0A437R230</accession>
<evidence type="ECO:0000313" key="2">
    <source>
        <dbReference type="Proteomes" id="UP000283077"/>
    </source>
</evidence>
<comment type="caution">
    <text evidence="1">The sequence shown here is derived from an EMBL/GenBank/DDBJ whole genome shotgun (WGS) entry which is preliminary data.</text>
</comment>
<sequence length="311" mass="35457">MSRSVVRLLLSSGVGCLPGLLLSCLMSAVPMKAIAETPVPQPKLQPQLIVFGYPHQIVDPLTLYPIRLLRAALDKSGEPYELQASPVPMVQDRSLREIAAGNQVDVFWSMTSIEREQYLLPVRIPIDKGLFGWRVFLTTEKNQHLTETVQTIAQLKKLVILQGHDWPDTKILQSNKLKVITSNQYRSMFNMLATGRAELFPRSILEVWKEIKLEKHNLLVDPRLSIYYPTALYFFVSKSQPELAKRIEQGLNQMIKSGEFEQLFLEEYGADLAEALASKRRVIYLDNPFLPKETPLDRKELWVDVEALVGK</sequence>
<dbReference type="PROSITE" id="PS51257">
    <property type="entry name" value="PROKAR_LIPOPROTEIN"/>
    <property type="match status" value="1"/>
</dbReference>
<proteinExistence type="predicted"/>
<dbReference type="Proteomes" id="UP000283077">
    <property type="component" value="Unassembled WGS sequence"/>
</dbReference>
<dbReference type="SUPFAM" id="SSF53850">
    <property type="entry name" value="Periplasmic binding protein-like II"/>
    <property type="match status" value="1"/>
</dbReference>
<keyword evidence="2" id="KW-1185">Reference proteome</keyword>
<dbReference type="OrthoDB" id="547680at2"/>
<dbReference type="Gene3D" id="3.40.190.10">
    <property type="entry name" value="Periplasmic binding protein-like II"/>
    <property type="match status" value="2"/>
</dbReference>
<name>A0A437R230_9GAMM</name>
<organism evidence="1 2">
    <name type="scientific">Rheinheimera riviphila</name>
    <dbReference type="NCBI Taxonomy" id="1834037"/>
    <lineage>
        <taxon>Bacteria</taxon>
        <taxon>Pseudomonadati</taxon>
        <taxon>Pseudomonadota</taxon>
        <taxon>Gammaproteobacteria</taxon>
        <taxon>Chromatiales</taxon>
        <taxon>Chromatiaceae</taxon>
        <taxon>Rheinheimera</taxon>
    </lineage>
</organism>
<evidence type="ECO:0000313" key="1">
    <source>
        <dbReference type="EMBL" id="RVU40856.1"/>
    </source>
</evidence>
<protein>
    <submittedName>
        <fullName evidence="1">ABC transporter substrate-binding protein</fullName>
    </submittedName>
</protein>
<dbReference type="EMBL" id="SACS01000003">
    <property type="protein sequence ID" value="RVU40856.1"/>
    <property type="molecule type" value="Genomic_DNA"/>
</dbReference>
<gene>
    <name evidence="1" type="ORF">EOE67_04570</name>
</gene>